<gene>
    <name evidence="1" type="ORF">GCM10022421_08590</name>
</gene>
<dbReference type="RefSeq" id="WP_344962745.1">
    <property type="nucleotide sequence ID" value="NZ_BAABDS010000010.1"/>
</dbReference>
<sequence length="55" mass="6297">MTKHDFDFDTWFESLVAFVMDETGVEFKDRDSVRGDYDAGRNLADVAAEIAAEYE</sequence>
<keyword evidence="2" id="KW-1185">Reference proteome</keyword>
<reference evidence="2" key="1">
    <citation type="journal article" date="2019" name="Int. J. Syst. Evol. Microbiol.">
        <title>The Global Catalogue of Microorganisms (GCM) 10K type strain sequencing project: providing services to taxonomists for standard genome sequencing and annotation.</title>
        <authorList>
            <consortium name="The Broad Institute Genomics Platform"/>
            <consortium name="The Broad Institute Genome Sequencing Center for Infectious Disease"/>
            <person name="Wu L."/>
            <person name="Ma J."/>
        </authorList>
    </citation>
    <scope>NUCLEOTIDE SEQUENCE [LARGE SCALE GENOMIC DNA]</scope>
    <source>
        <strain evidence="2">JCM 17329</strain>
    </source>
</reference>
<evidence type="ECO:0008006" key="3">
    <source>
        <dbReference type="Google" id="ProtNLM"/>
    </source>
</evidence>
<comment type="caution">
    <text evidence="1">The sequence shown here is derived from an EMBL/GenBank/DDBJ whole genome shotgun (WGS) entry which is preliminary data.</text>
</comment>
<organism evidence="1 2">
    <name type="scientific">Oceanisphaera sediminis</name>
    <dbReference type="NCBI Taxonomy" id="981381"/>
    <lineage>
        <taxon>Bacteria</taxon>
        <taxon>Pseudomonadati</taxon>
        <taxon>Pseudomonadota</taxon>
        <taxon>Gammaproteobacteria</taxon>
        <taxon>Aeromonadales</taxon>
        <taxon>Aeromonadaceae</taxon>
        <taxon>Oceanisphaera</taxon>
    </lineage>
</organism>
<accession>A0ABP7DG66</accession>
<dbReference type="EMBL" id="BAABDS010000010">
    <property type="protein sequence ID" value="GAA3704065.1"/>
    <property type="molecule type" value="Genomic_DNA"/>
</dbReference>
<proteinExistence type="predicted"/>
<evidence type="ECO:0000313" key="2">
    <source>
        <dbReference type="Proteomes" id="UP001501479"/>
    </source>
</evidence>
<name>A0ABP7DG66_9GAMM</name>
<dbReference type="Proteomes" id="UP001501479">
    <property type="component" value="Unassembled WGS sequence"/>
</dbReference>
<evidence type="ECO:0000313" key="1">
    <source>
        <dbReference type="EMBL" id="GAA3704065.1"/>
    </source>
</evidence>
<protein>
    <recommendedName>
        <fullName evidence="3">Acyl carrier protein</fullName>
    </recommendedName>
</protein>